<organism evidence="2 3">
    <name type="scientific">Rhodococcoides kyotonense</name>
    <dbReference type="NCBI Taxonomy" id="398843"/>
    <lineage>
        <taxon>Bacteria</taxon>
        <taxon>Bacillati</taxon>
        <taxon>Actinomycetota</taxon>
        <taxon>Actinomycetes</taxon>
        <taxon>Mycobacteriales</taxon>
        <taxon>Nocardiaceae</taxon>
        <taxon>Rhodococcoides</taxon>
    </lineage>
</organism>
<feature type="domain" description="DUF7064" evidence="1">
    <location>
        <begin position="172"/>
        <end position="292"/>
    </location>
</feature>
<dbReference type="EMBL" id="FZOW01000009">
    <property type="protein sequence ID" value="SNT12387.1"/>
    <property type="molecule type" value="Genomic_DNA"/>
</dbReference>
<sequence length="304" mass="34464">MEQAQRFRESRNVLDVTRPKHRESVVWVVPSVREDVTAFAYTWVDAHGIAGAALTVFGHGVGEQIFEKVDGIEVAVDAGFDDYRVGPMRMSIDSDGMDSRVCFFGERVSIDLEFRGFHEPYRYGTHPQGCPSFFADDRLEQSGRASGVLRIDGVDLTFDTVCQRDHSWGERDWGAMHHMKWINALTDDGDAVHAVELFAFGTRHLRGYILRDDVLAPVGTLDLAYELDEEMLHRDIDATWVDGLDRRVDVQFTDGGPHFVWDVNPRLTLRDTAMKAVVDGKPAHAYVDMSWEPDYFDRHLGSGR</sequence>
<name>A0A239K1Z5_9NOCA</name>
<accession>A0A239K1Z5</accession>
<evidence type="ECO:0000259" key="1">
    <source>
        <dbReference type="Pfam" id="PF23212"/>
    </source>
</evidence>
<dbReference type="Proteomes" id="UP000198327">
    <property type="component" value="Unassembled WGS sequence"/>
</dbReference>
<keyword evidence="3" id="KW-1185">Reference proteome</keyword>
<dbReference type="SUPFAM" id="SSF159245">
    <property type="entry name" value="AttH-like"/>
    <property type="match status" value="1"/>
</dbReference>
<proteinExistence type="predicted"/>
<protein>
    <recommendedName>
        <fullName evidence="1">DUF7064 domain-containing protein</fullName>
    </recommendedName>
</protein>
<evidence type="ECO:0000313" key="3">
    <source>
        <dbReference type="Proteomes" id="UP000198327"/>
    </source>
</evidence>
<dbReference type="AlphaFoldDB" id="A0A239K1Z5"/>
<dbReference type="Pfam" id="PF23212">
    <property type="entry name" value="DUF7064"/>
    <property type="match status" value="1"/>
</dbReference>
<evidence type="ECO:0000313" key="2">
    <source>
        <dbReference type="EMBL" id="SNT12387.1"/>
    </source>
</evidence>
<reference evidence="3" key="1">
    <citation type="submission" date="2017-06" db="EMBL/GenBank/DDBJ databases">
        <authorList>
            <person name="Varghese N."/>
            <person name="Submissions S."/>
        </authorList>
    </citation>
    <scope>NUCLEOTIDE SEQUENCE [LARGE SCALE GENOMIC DNA]</scope>
    <source>
        <strain evidence="3">JCM 23211</strain>
    </source>
</reference>
<dbReference type="InterPro" id="IPR055492">
    <property type="entry name" value="DUF7064"/>
</dbReference>
<gene>
    <name evidence="2" type="ORF">SAMN05421642_109218</name>
</gene>